<keyword evidence="2 3" id="KW-0040">ANK repeat</keyword>
<keyword evidence="1" id="KW-0677">Repeat</keyword>
<dbReference type="InterPro" id="IPR036770">
    <property type="entry name" value="Ankyrin_rpt-contain_sf"/>
</dbReference>
<feature type="repeat" description="ANK" evidence="3">
    <location>
        <begin position="183"/>
        <end position="215"/>
    </location>
</feature>
<dbReference type="InterPro" id="IPR002110">
    <property type="entry name" value="Ankyrin_rpt"/>
</dbReference>
<feature type="region of interest" description="Disordered" evidence="4">
    <location>
        <begin position="58"/>
        <end position="90"/>
    </location>
</feature>
<dbReference type="SUPFAM" id="SSF48403">
    <property type="entry name" value="Ankyrin repeat"/>
    <property type="match status" value="1"/>
</dbReference>
<dbReference type="EMBL" id="PXZO01000017">
    <property type="protein sequence ID" value="PSK11362.1"/>
    <property type="molecule type" value="Genomic_DNA"/>
</dbReference>
<dbReference type="Pfam" id="PF00023">
    <property type="entry name" value="Ank"/>
    <property type="match status" value="1"/>
</dbReference>
<dbReference type="PANTHER" id="PTHR24198">
    <property type="entry name" value="ANKYRIN REPEAT AND PROTEIN KINASE DOMAIN-CONTAINING PROTEIN"/>
    <property type="match status" value="1"/>
</dbReference>
<feature type="repeat" description="ANK" evidence="3">
    <location>
        <begin position="285"/>
        <end position="317"/>
    </location>
</feature>
<protein>
    <submittedName>
        <fullName evidence="5">Ankryin</fullName>
    </submittedName>
</protein>
<dbReference type="Pfam" id="PF12796">
    <property type="entry name" value="Ank_2"/>
    <property type="match status" value="2"/>
</dbReference>
<evidence type="ECO:0000256" key="4">
    <source>
        <dbReference type="SAM" id="MobiDB-lite"/>
    </source>
</evidence>
<reference evidence="5 6" key="1">
    <citation type="submission" date="2018-03" db="EMBL/GenBank/DDBJ databases">
        <title>Brevisbacillus phylogenomics.</title>
        <authorList>
            <person name="Dunlap C."/>
        </authorList>
    </citation>
    <scope>NUCLEOTIDE SEQUENCE [LARGE SCALE GENOMIC DNA]</scope>
    <source>
        <strain evidence="5 6">NRRL B-41110</strain>
    </source>
</reference>
<dbReference type="PROSITE" id="PS50297">
    <property type="entry name" value="ANK_REP_REGION"/>
    <property type="match status" value="3"/>
</dbReference>
<feature type="repeat" description="ANK" evidence="3">
    <location>
        <begin position="220"/>
        <end position="252"/>
    </location>
</feature>
<evidence type="ECO:0000256" key="2">
    <source>
        <dbReference type="ARBA" id="ARBA00023043"/>
    </source>
</evidence>
<name>A0ABX5FV96_9BACL</name>
<dbReference type="SMART" id="SM00248">
    <property type="entry name" value="ANK"/>
    <property type="match status" value="5"/>
</dbReference>
<feature type="compositionally biased region" description="Polar residues" evidence="4">
    <location>
        <begin position="67"/>
        <end position="81"/>
    </location>
</feature>
<dbReference type="Proteomes" id="UP000241645">
    <property type="component" value="Unassembled WGS sequence"/>
</dbReference>
<accession>A0ABX5FV96</accession>
<comment type="caution">
    <text evidence="5">The sequence shown here is derived from an EMBL/GenBank/DDBJ whole genome shotgun (WGS) entry which is preliminary data.</text>
</comment>
<evidence type="ECO:0000313" key="6">
    <source>
        <dbReference type="Proteomes" id="UP000241645"/>
    </source>
</evidence>
<organism evidence="5 6">
    <name type="scientific">Brevibacillus porteri</name>
    <dbReference type="NCBI Taxonomy" id="2126350"/>
    <lineage>
        <taxon>Bacteria</taxon>
        <taxon>Bacillati</taxon>
        <taxon>Bacillota</taxon>
        <taxon>Bacilli</taxon>
        <taxon>Bacillales</taxon>
        <taxon>Paenibacillaceae</taxon>
        <taxon>Brevibacillus</taxon>
    </lineage>
</organism>
<dbReference type="RefSeq" id="WP_106834222.1">
    <property type="nucleotide sequence ID" value="NZ_JARMEW010000008.1"/>
</dbReference>
<proteinExistence type="predicted"/>
<gene>
    <name evidence="5" type="ORF">C7R92_10545</name>
</gene>
<evidence type="ECO:0000256" key="1">
    <source>
        <dbReference type="ARBA" id="ARBA00022737"/>
    </source>
</evidence>
<evidence type="ECO:0000256" key="3">
    <source>
        <dbReference type="PROSITE-ProRule" id="PRU00023"/>
    </source>
</evidence>
<sequence length="351" mass="38985">MSIKMKRSLLLALVLVICVSIWTIVIQNMTGSNSLSKPALTSTNQQQKTIVNEELLIKEPEPEDNQELPNQQEDTASSNPNYRVPSKVEQPSINTLQEPEVSMNLDYEQVVRVGPNVKIVAISDDKMASEEARQARKELEAFVPQFNALFFIDAASENEIDILKLFLKAGMDPDAYVEVKEGSKSTALDLAVSNGHFDASKLLLENGANPNLLIEIKGGFKSTVLQTAVSNGRLDLARLLLENGANPNLLYDQFTIITLAVAKNNYDMVNELLKYGAEPDLNYQNFRSPLMRAVQDNRLHIAKLLLEHGADPLLATQYAPEHPTKLGSPIAEARMLGNREMIDLLEAFIRD</sequence>
<dbReference type="GeneID" id="95750556"/>
<dbReference type="PANTHER" id="PTHR24198:SF165">
    <property type="entry name" value="ANKYRIN REPEAT-CONTAINING PROTEIN-RELATED"/>
    <property type="match status" value="1"/>
</dbReference>
<evidence type="ECO:0000313" key="5">
    <source>
        <dbReference type="EMBL" id="PSK11362.1"/>
    </source>
</evidence>
<dbReference type="Gene3D" id="1.25.40.20">
    <property type="entry name" value="Ankyrin repeat-containing domain"/>
    <property type="match status" value="2"/>
</dbReference>
<dbReference type="PROSITE" id="PS50088">
    <property type="entry name" value="ANK_REPEAT"/>
    <property type="match status" value="3"/>
</dbReference>
<keyword evidence="6" id="KW-1185">Reference proteome</keyword>